<gene>
    <name evidence="2" type="ORF">GGR38_002714</name>
</gene>
<evidence type="ECO:0000313" key="2">
    <source>
        <dbReference type="EMBL" id="MBB3955758.1"/>
    </source>
</evidence>
<comment type="caution">
    <text evidence="2">The sequence shown here is derived from an EMBL/GenBank/DDBJ whole genome shotgun (WGS) entry which is preliminary data.</text>
</comment>
<organism evidence="2 3">
    <name type="scientific">Novosphingobium sediminicola</name>
    <dbReference type="NCBI Taxonomy" id="563162"/>
    <lineage>
        <taxon>Bacteria</taxon>
        <taxon>Pseudomonadati</taxon>
        <taxon>Pseudomonadota</taxon>
        <taxon>Alphaproteobacteria</taxon>
        <taxon>Sphingomonadales</taxon>
        <taxon>Sphingomonadaceae</taxon>
        <taxon>Novosphingobium</taxon>
    </lineage>
</organism>
<feature type="chain" id="PRO_5031441019" evidence="1">
    <location>
        <begin position="23"/>
        <end position="108"/>
    </location>
</feature>
<accession>A0A7W6CFS9</accession>
<name>A0A7W6CFS9_9SPHN</name>
<sequence length="108" mass="10872">MAKIIITLAAAALGSSITPALAYGSLNPADPAVQPTPVAVAYADLNLGSTAGQAALHRRIVQAAAQACLNAGDGLSAPRAVYEQRACRARAMSGAEIKLAARGLPVIH</sequence>
<proteinExistence type="predicted"/>
<keyword evidence="3" id="KW-1185">Reference proteome</keyword>
<dbReference type="AlphaFoldDB" id="A0A7W6CFS9"/>
<dbReference type="NCBIfam" id="TIGR04433">
    <property type="entry name" value="UrcA_uranyl"/>
    <property type="match status" value="1"/>
</dbReference>
<evidence type="ECO:0000256" key="1">
    <source>
        <dbReference type="SAM" id="SignalP"/>
    </source>
</evidence>
<dbReference type="InterPro" id="IPR030972">
    <property type="entry name" value="UrcA_uranyl"/>
</dbReference>
<feature type="signal peptide" evidence="1">
    <location>
        <begin position="1"/>
        <end position="22"/>
    </location>
</feature>
<protein>
    <submittedName>
        <fullName evidence="2">UrcA family protein</fullName>
    </submittedName>
</protein>
<dbReference type="EMBL" id="JACIDX010000009">
    <property type="protein sequence ID" value="MBB3955758.1"/>
    <property type="molecule type" value="Genomic_DNA"/>
</dbReference>
<keyword evidence="1" id="KW-0732">Signal</keyword>
<evidence type="ECO:0000313" key="3">
    <source>
        <dbReference type="Proteomes" id="UP000548867"/>
    </source>
</evidence>
<dbReference type="Proteomes" id="UP000548867">
    <property type="component" value="Unassembled WGS sequence"/>
</dbReference>
<reference evidence="2 3" key="1">
    <citation type="submission" date="2020-08" db="EMBL/GenBank/DDBJ databases">
        <title>Genomic Encyclopedia of Type Strains, Phase IV (KMG-IV): sequencing the most valuable type-strain genomes for metagenomic binning, comparative biology and taxonomic classification.</title>
        <authorList>
            <person name="Goeker M."/>
        </authorList>
    </citation>
    <scope>NUCLEOTIDE SEQUENCE [LARGE SCALE GENOMIC DNA]</scope>
    <source>
        <strain evidence="2 3">DSM 27057</strain>
    </source>
</reference>
<dbReference type="RefSeq" id="WP_183626310.1">
    <property type="nucleotide sequence ID" value="NZ_JACIDX010000009.1"/>
</dbReference>